<keyword evidence="11" id="KW-1185">Reference proteome</keyword>
<dbReference type="GO" id="GO:0031405">
    <property type="term" value="F:lipoic acid binding"/>
    <property type="evidence" value="ECO:0007669"/>
    <property type="project" value="TreeGrafter"/>
</dbReference>
<keyword evidence="6 7" id="KW-0012">Acyltransferase</keyword>
<dbReference type="RefSeq" id="WP_130415577.1">
    <property type="nucleotide sequence ID" value="NZ_SHKX01000016.1"/>
</dbReference>
<keyword evidence="5 7" id="KW-0450">Lipoyl</keyword>
<dbReference type="InterPro" id="IPR023213">
    <property type="entry name" value="CAT-like_dom_sf"/>
</dbReference>
<comment type="subunit">
    <text evidence="3">Forms a 24-polypeptide structural core with octahedral symmetry.</text>
</comment>
<dbReference type="Gene3D" id="2.40.50.100">
    <property type="match status" value="1"/>
</dbReference>
<evidence type="ECO:0000256" key="7">
    <source>
        <dbReference type="RuleBase" id="RU003423"/>
    </source>
</evidence>
<evidence type="ECO:0000313" key="11">
    <source>
        <dbReference type="Proteomes" id="UP000292423"/>
    </source>
</evidence>
<proteinExistence type="inferred from homology"/>
<dbReference type="Pfam" id="PF00364">
    <property type="entry name" value="Biotin_lipoyl"/>
    <property type="match status" value="1"/>
</dbReference>
<dbReference type="Proteomes" id="UP000292423">
    <property type="component" value="Unassembled WGS sequence"/>
</dbReference>
<dbReference type="OrthoDB" id="9805770at2"/>
<dbReference type="EMBL" id="SHKX01000016">
    <property type="protein sequence ID" value="RZU36947.1"/>
    <property type="molecule type" value="Genomic_DNA"/>
</dbReference>
<evidence type="ECO:0000259" key="9">
    <source>
        <dbReference type="PROSITE" id="PS50968"/>
    </source>
</evidence>
<dbReference type="GO" id="GO:0005737">
    <property type="term" value="C:cytoplasm"/>
    <property type="evidence" value="ECO:0007669"/>
    <property type="project" value="TreeGrafter"/>
</dbReference>
<dbReference type="AlphaFoldDB" id="A0A4Q7YHQ9"/>
<dbReference type="CDD" id="cd06849">
    <property type="entry name" value="lipoyl_domain"/>
    <property type="match status" value="1"/>
</dbReference>
<evidence type="ECO:0000256" key="4">
    <source>
        <dbReference type="ARBA" id="ARBA00022679"/>
    </source>
</evidence>
<evidence type="ECO:0000256" key="6">
    <source>
        <dbReference type="ARBA" id="ARBA00023315"/>
    </source>
</evidence>
<dbReference type="PANTHER" id="PTHR43178">
    <property type="entry name" value="DIHYDROLIPOAMIDE ACETYLTRANSFERASE COMPONENT OF PYRUVATE DEHYDROGENASE COMPLEX"/>
    <property type="match status" value="1"/>
</dbReference>
<keyword evidence="10" id="KW-0670">Pyruvate</keyword>
<feature type="domain" description="Lipoyl-binding" evidence="9">
    <location>
        <begin position="1"/>
        <end position="76"/>
    </location>
</feature>
<keyword evidence="4 7" id="KW-0808">Transferase</keyword>
<dbReference type="InterPro" id="IPR000089">
    <property type="entry name" value="Biotin_lipoyl"/>
</dbReference>
<organism evidence="10 11">
    <name type="scientific">Fluviicoccus keumensis</name>
    <dbReference type="NCBI Taxonomy" id="1435465"/>
    <lineage>
        <taxon>Bacteria</taxon>
        <taxon>Pseudomonadati</taxon>
        <taxon>Pseudomonadota</taxon>
        <taxon>Gammaproteobacteria</taxon>
        <taxon>Moraxellales</taxon>
        <taxon>Moraxellaceae</taxon>
        <taxon>Fluviicoccus</taxon>
    </lineage>
</organism>
<accession>A0A4Q7YHQ9</accession>
<evidence type="ECO:0000256" key="3">
    <source>
        <dbReference type="ARBA" id="ARBA00011484"/>
    </source>
</evidence>
<evidence type="ECO:0000256" key="8">
    <source>
        <dbReference type="SAM" id="MobiDB-lite"/>
    </source>
</evidence>
<evidence type="ECO:0000256" key="2">
    <source>
        <dbReference type="ARBA" id="ARBA00007317"/>
    </source>
</evidence>
<protein>
    <recommendedName>
        <fullName evidence="7">Dihydrolipoamide acetyltransferase component of pyruvate dehydrogenase complex</fullName>
        <ecNumber evidence="7">2.3.1.-</ecNumber>
    </recommendedName>
</protein>
<evidence type="ECO:0000256" key="5">
    <source>
        <dbReference type="ARBA" id="ARBA00022823"/>
    </source>
</evidence>
<feature type="compositionally biased region" description="Polar residues" evidence="8">
    <location>
        <begin position="131"/>
        <end position="143"/>
    </location>
</feature>
<comment type="similarity">
    <text evidence="2 7">Belongs to the 2-oxoacid dehydrogenase family.</text>
</comment>
<sequence>MNLFRLPDLGEGLKEAVVTEWLATTGQHVRQGETILAVETAKSIVEIPAPENLRLTELLAAVGNHIQVGQPLFSWLPASDTPVSAAPVDQGSVVGHMRQSTIDTEDRPFRTGATHFTAAARTEARQRCHPSRQSAVADTTAATESGKAGPRLWMHRQLAAAHRDVVQVTVFDAVYLRQPLHPVLPQLVKALCRACREVPEANAWLRGEDFQPQQDIHMTLAVDTDYGLMTPVLRHADRLRLRDITSGLHVLVDKARSHRLQPEDHQGGTITLSSFGSLGGRFATPLVVPPQVAILGVGRMQQTVQPGKSGRLQTRYVLPLSLSVDHRALTGGEAVRFLNAVIAALIRADRKKNRP</sequence>
<dbReference type="SUPFAM" id="SSF51230">
    <property type="entry name" value="Single hybrid motif"/>
    <property type="match status" value="1"/>
</dbReference>
<comment type="cofactor">
    <cofactor evidence="1 7">
        <name>(R)-lipoate</name>
        <dbReference type="ChEBI" id="CHEBI:83088"/>
    </cofactor>
</comment>
<dbReference type="Gene3D" id="3.30.559.10">
    <property type="entry name" value="Chloramphenicol acetyltransferase-like domain"/>
    <property type="match status" value="1"/>
</dbReference>
<dbReference type="InterPro" id="IPR050743">
    <property type="entry name" value="2-oxoacid_DH_E2_comp"/>
</dbReference>
<gene>
    <name evidence="10" type="ORF">EV700_3160</name>
</gene>
<dbReference type="Pfam" id="PF00198">
    <property type="entry name" value="2-oxoacid_dh"/>
    <property type="match status" value="1"/>
</dbReference>
<dbReference type="SUPFAM" id="SSF52777">
    <property type="entry name" value="CoA-dependent acyltransferases"/>
    <property type="match status" value="1"/>
</dbReference>
<evidence type="ECO:0000313" key="10">
    <source>
        <dbReference type="EMBL" id="RZU36947.1"/>
    </source>
</evidence>
<comment type="caution">
    <text evidence="10">The sequence shown here is derived from an EMBL/GenBank/DDBJ whole genome shotgun (WGS) entry which is preliminary data.</text>
</comment>
<name>A0A4Q7YHQ9_9GAMM</name>
<dbReference type="InterPro" id="IPR001078">
    <property type="entry name" value="2-oxoacid_DH_actylTfrase"/>
</dbReference>
<dbReference type="EC" id="2.3.1.-" evidence="7"/>
<reference evidence="10 11" key="1">
    <citation type="submission" date="2019-02" db="EMBL/GenBank/DDBJ databases">
        <title>Genomic Encyclopedia of Type Strains, Phase IV (KMG-IV): sequencing the most valuable type-strain genomes for metagenomic binning, comparative biology and taxonomic classification.</title>
        <authorList>
            <person name="Goeker M."/>
        </authorList>
    </citation>
    <scope>NUCLEOTIDE SEQUENCE [LARGE SCALE GENOMIC DNA]</scope>
    <source>
        <strain evidence="10 11">DSM 105135</strain>
    </source>
</reference>
<evidence type="ECO:0000256" key="1">
    <source>
        <dbReference type="ARBA" id="ARBA00001938"/>
    </source>
</evidence>
<dbReference type="GO" id="GO:0016407">
    <property type="term" value="F:acetyltransferase activity"/>
    <property type="evidence" value="ECO:0007669"/>
    <property type="project" value="TreeGrafter"/>
</dbReference>
<dbReference type="InterPro" id="IPR011053">
    <property type="entry name" value="Single_hybrid_motif"/>
</dbReference>
<feature type="region of interest" description="Disordered" evidence="8">
    <location>
        <begin position="121"/>
        <end position="144"/>
    </location>
</feature>
<dbReference type="PROSITE" id="PS50968">
    <property type="entry name" value="BIOTINYL_LIPOYL"/>
    <property type="match status" value="1"/>
</dbReference>
<dbReference type="PANTHER" id="PTHR43178:SF12">
    <property type="entry name" value="DIHYDROLIPOAMIDE ACETYLTRANSFERASE COMPONENT OF PYRUVATE DEHYDROGENASE COMPLEX"/>
    <property type="match status" value="1"/>
</dbReference>